<comment type="catalytic activity">
    <reaction evidence="7">
        <text>a 5'-end dephospho-2'-deoxyribonucleoside-DNA + ATP = a 5'-end 5'-phospho-2'-deoxyribonucleoside-DNA + ADP + H(+)</text>
        <dbReference type="Rhea" id="RHEA:15669"/>
        <dbReference type="Rhea" id="RHEA-COMP:13180"/>
        <dbReference type="Rhea" id="RHEA-COMP:13184"/>
        <dbReference type="ChEBI" id="CHEBI:15378"/>
        <dbReference type="ChEBI" id="CHEBI:30616"/>
        <dbReference type="ChEBI" id="CHEBI:136412"/>
        <dbReference type="ChEBI" id="CHEBI:136416"/>
        <dbReference type="ChEBI" id="CHEBI:456216"/>
        <dbReference type="EC" id="2.7.1.78"/>
    </reaction>
</comment>
<dbReference type="GO" id="GO:0046404">
    <property type="term" value="F:ATP-dependent polydeoxyribonucleotide 5'-hydroxyl-kinase activity"/>
    <property type="evidence" value="ECO:0007669"/>
    <property type="project" value="UniProtKB-UniRule"/>
</dbReference>
<dbReference type="Gene3D" id="2.60.120.1030">
    <property type="entry name" value="Clp1, DNA binding domain"/>
    <property type="match status" value="1"/>
</dbReference>
<dbReference type="SUPFAM" id="SSF52540">
    <property type="entry name" value="P-loop containing nucleoside triphosphate hydrolases"/>
    <property type="match status" value="2"/>
</dbReference>
<dbReference type="EC" id="2.7.1.78" evidence="7"/>
<dbReference type="GO" id="GO:0070922">
    <property type="term" value="P:RISC complex assembly"/>
    <property type="evidence" value="ECO:0007669"/>
    <property type="project" value="UniProtKB-UniRule"/>
</dbReference>
<dbReference type="InterPro" id="IPR028606">
    <property type="entry name" value="Clp1"/>
</dbReference>
<dbReference type="InterPro" id="IPR038238">
    <property type="entry name" value="Clp1_C_sf"/>
</dbReference>
<dbReference type="GO" id="GO:0005849">
    <property type="term" value="C:mRNA cleavage factor complex"/>
    <property type="evidence" value="ECO:0007669"/>
    <property type="project" value="UniProtKB-UniRule"/>
</dbReference>
<feature type="domain" description="Clp1 P-loop" evidence="11">
    <location>
        <begin position="133"/>
        <end position="318"/>
    </location>
</feature>
<feature type="binding site" evidence="7">
    <location>
        <position position="34"/>
    </location>
    <ligand>
        <name>ATP</name>
        <dbReference type="ChEBI" id="CHEBI:30616"/>
    </ligand>
</feature>
<comment type="function">
    <text evidence="7">Polynucleotide kinase that can phosphorylate the 5'-hydroxyl groups of double-stranded RNA (dsRNA), single-stranded RNA (ssRNA), double stranded DNA (dsDNA) and double-stranded DNA:RNA hybrids. dsRNA is phosphorylated more efficiently than dsDNA, and the RNA component of a DNA:RNA hybrid is phosphorylated more efficiently than the DNA component. Appears to have roles in both tRNA splicing and mRNA 3'-end formation. Component of the tRNA splicing endonuclease complex. Phosphorylates the 5'-terminus of the tRNA 3'-exon during tRNA splicing; this phosphorylation event is a prerequisite for the subsequent ligation of the two exon halves and the production of a mature tRNA. Component of the pre-mRNA cleavage complex II (CF-II), which seems to be required for mRNA 3'-end formation. Also phosphorylates the 5'-terminus of exogenously introduced short interfering RNAs (siRNAs), which is a necessary prerequisite for their incorporation into the RNA-induced silencing complex (RISC). However, endogenous siRNAs and microRNAs (miRNAs) that are produced by the cleavage of dsRNA precursors by DICER1 already contain a 5'-phosphate group, so this protein may be dispensible for normal RNA-mediated gene silencing.</text>
</comment>
<gene>
    <name evidence="7" type="primary">CLP1</name>
</gene>
<dbReference type="GeneTree" id="ENSGT00940000153668"/>
<dbReference type="HAMAP" id="MF_03035">
    <property type="entry name" value="Clp1"/>
    <property type="match status" value="1"/>
</dbReference>
<keyword evidence="5 7" id="KW-0067">ATP-binding</keyword>
<organism evidence="12 13">
    <name type="scientific">Paramormyrops kingsleyae</name>
    <dbReference type="NCBI Taxonomy" id="1676925"/>
    <lineage>
        <taxon>Eukaryota</taxon>
        <taxon>Metazoa</taxon>
        <taxon>Chordata</taxon>
        <taxon>Craniata</taxon>
        <taxon>Vertebrata</taxon>
        <taxon>Euteleostomi</taxon>
        <taxon>Actinopterygii</taxon>
        <taxon>Neopterygii</taxon>
        <taxon>Teleostei</taxon>
        <taxon>Osteoglossocephala</taxon>
        <taxon>Osteoglossomorpha</taxon>
        <taxon>Osteoglossiformes</taxon>
        <taxon>Mormyridae</taxon>
        <taxon>Paramormyrops</taxon>
    </lineage>
</organism>
<protein>
    <recommendedName>
        <fullName evidence="7">Polyribonucleotide 5'-hydroxyl-kinase Clp1</fullName>
        <ecNumber evidence="7">2.7.1.78</ecNumber>
    </recommendedName>
    <alternativeName>
        <fullName evidence="7">Polyadenylation factor Clp1</fullName>
    </alternativeName>
    <alternativeName>
        <fullName evidence="7">Polynucleotide kinase Clp1</fullName>
    </alternativeName>
    <alternativeName>
        <fullName evidence="7">Pre-mRNA cleavage complex II protein Clp1</fullName>
    </alternativeName>
</protein>
<evidence type="ECO:0000256" key="1">
    <source>
        <dbReference type="ARBA" id="ARBA00004123"/>
    </source>
</evidence>
<name>A0A3B3S1Q4_9TELE</name>
<evidence type="ECO:0000256" key="3">
    <source>
        <dbReference type="ARBA" id="ARBA00022694"/>
    </source>
</evidence>
<comment type="catalytic activity">
    <reaction evidence="7">
        <text>a 5'-end dephospho-ribonucleoside-RNA + ATP = a 5'-end 5'-phospho-ribonucleoside-RNA + ADP + H(+)</text>
        <dbReference type="Rhea" id="RHEA:54580"/>
        <dbReference type="Rhea" id="RHEA-COMP:13936"/>
        <dbReference type="Rhea" id="RHEA-COMP:15179"/>
        <dbReference type="ChEBI" id="CHEBI:15378"/>
        <dbReference type="ChEBI" id="CHEBI:30616"/>
        <dbReference type="ChEBI" id="CHEBI:138282"/>
        <dbReference type="ChEBI" id="CHEBI:138284"/>
        <dbReference type="ChEBI" id="CHEBI:456216"/>
        <dbReference type="EC" id="2.7.1.78"/>
    </reaction>
</comment>
<feature type="binding site" evidence="7">
    <location>
        <position position="74"/>
    </location>
    <ligand>
        <name>ATP</name>
        <dbReference type="ChEBI" id="CHEBI:30616"/>
    </ligand>
</feature>
<dbReference type="Gene3D" id="3.40.50.300">
    <property type="entry name" value="P-loop containing nucleotide triphosphate hydrolases"/>
    <property type="match status" value="1"/>
</dbReference>
<keyword evidence="13" id="KW-1185">Reference proteome</keyword>
<keyword evidence="6 7" id="KW-0539">Nucleus</keyword>
<accession>A0A3B3S1Q4</accession>
<dbReference type="PANTHER" id="PTHR12755">
    <property type="entry name" value="CLEAVAGE/POLYADENYLATION FACTOR IA SUBUNIT CLP1P"/>
    <property type="match status" value="1"/>
</dbReference>
<dbReference type="AlphaFoldDB" id="A0A3B3S1Q4"/>
<dbReference type="Gene3D" id="2.40.30.330">
    <property type="entry name" value="Pre-mRNA cleavage complex subunit Clp1, C-terminal domain"/>
    <property type="match status" value="1"/>
</dbReference>
<feature type="domain" description="Clp1 N-terminal" evidence="10">
    <location>
        <begin position="28"/>
        <end position="119"/>
    </location>
</feature>
<evidence type="ECO:0000313" key="12">
    <source>
        <dbReference type="Ensembl" id="ENSPKIP00000024463.1"/>
    </source>
</evidence>
<dbReference type="InterPro" id="IPR010655">
    <property type="entry name" value="Clp1_C"/>
</dbReference>
<dbReference type="InterPro" id="IPR032319">
    <property type="entry name" value="CLP1_P"/>
</dbReference>
<dbReference type="GO" id="GO:0051736">
    <property type="term" value="F:ATP-dependent polyribonucleotide 5'-hydroxyl-kinase activity"/>
    <property type="evidence" value="ECO:0007669"/>
    <property type="project" value="UniProtKB-UniRule"/>
</dbReference>
<dbReference type="GO" id="GO:0000214">
    <property type="term" value="C:tRNA-intron endonuclease complex"/>
    <property type="evidence" value="ECO:0007669"/>
    <property type="project" value="UniProtKB-UniRule"/>
</dbReference>
<dbReference type="Ensembl" id="ENSPKIT00000005170.1">
    <property type="protein sequence ID" value="ENSPKIP00000024463.1"/>
    <property type="gene ID" value="ENSPKIG00000007697.1"/>
</dbReference>
<dbReference type="Proteomes" id="UP000261540">
    <property type="component" value="Unplaced"/>
</dbReference>
<dbReference type="GO" id="GO:0006388">
    <property type="term" value="P:tRNA splicing, via endonucleolytic cleavage and ligation"/>
    <property type="evidence" value="ECO:0007669"/>
    <property type="project" value="UniProtKB-UniRule"/>
</dbReference>
<comment type="similarity">
    <text evidence="7">Belongs to the Clp1 family. Clp1 subfamily.</text>
</comment>
<keyword evidence="7" id="KW-0808">Transferase</keyword>
<reference evidence="12" key="1">
    <citation type="submission" date="2025-08" db="UniProtKB">
        <authorList>
            <consortium name="Ensembl"/>
        </authorList>
    </citation>
    <scope>IDENTIFICATION</scope>
</reference>
<reference evidence="12" key="2">
    <citation type="submission" date="2025-09" db="UniProtKB">
        <authorList>
            <consortium name="Ensembl"/>
        </authorList>
    </citation>
    <scope>IDENTIFICATION</scope>
</reference>
<dbReference type="InterPro" id="IPR038239">
    <property type="entry name" value="Clp1_N_sf"/>
</dbReference>
<dbReference type="InterPro" id="IPR032324">
    <property type="entry name" value="Clp1_N"/>
</dbReference>
<dbReference type="FunFam" id="2.40.30.330:FF:000001">
    <property type="entry name" value="Protein CLP1 homolog"/>
    <property type="match status" value="1"/>
</dbReference>
<feature type="binding site" evidence="7">
    <location>
        <begin position="136"/>
        <end position="141"/>
    </location>
    <ligand>
        <name>ATP</name>
        <dbReference type="ChEBI" id="CHEBI:30616"/>
    </ligand>
</feature>
<evidence type="ECO:0000256" key="4">
    <source>
        <dbReference type="ARBA" id="ARBA00022741"/>
    </source>
</evidence>
<feature type="domain" description="Clp1 C-terminal" evidence="9">
    <location>
        <begin position="325"/>
        <end position="433"/>
    </location>
</feature>
<evidence type="ECO:0000256" key="2">
    <source>
        <dbReference type="ARBA" id="ARBA00022664"/>
    </source>
</evidence>
<dbReference type="PANTHER" id="PTHR12755:SF6">
    <property type="entry name" value="POLYRIBONUCLEOTIDE 5'-HYDROXYL-KINASE CLP1"/>
    <property type="match status" value="1"/>
</dbReference>
<keyword evidence="2 7" id="KW-0507">mRNA processing</keyword>
<dbReference type="GO" id="GO:0005524">
    <property type="term" value="F:ATP binding"/>
    <property type="evidence" value="ECO:0007669"/>
    <property type="project" value="UniProtKB-UniRule"/>
</dbReference>
<feature type="compositionally biased region" description="Gly residues" evidence="8">
    <location>
        <begin position="12"/>
        <end position="25"/>
    </location>
</feature>
<keyword evidence="3 7" id="KW-0819">tRNA processing</keyword>
<dbReference type="Pfam" id="PF06807">
    <property type="entry name" value="Clp1"/>
    <property type="match status" value="1"/>
</dbReference>
<evidence type="ECO:0000256" key="6">
    <source>
        <dbReference type="ARBA" id="ARBA00023242"/>
    </source>
</evidence>
<feature type="region of interest" description="Disordered" evidence="8">
    <location>
        <begin position="1"/>
        <end position="25"/>
    </location>
</feature>
<feature type="compositionally biased region" description="Basic and acidic residues" evidence="8">
    <location>
        <begin position="1"/>
        <end position="11"/>
    </location>
</feature>
<keyword evidence="7" id="KW-0418">Kinase</keyword>
<dbReference type="InterPro" id="IPR027417">
    <property type="entry name" value="P-loop_NTPase"/>
</dbReference>
<evidence type="ECO:0000259" key="11">
    <source>
        <dbReference type="Pfam" id="PF16575"/>
    </source>
</evidence>
<evidence type="ECO:0000259" key="10">
    <source>
        <dbReference type="Pfam" id="PF16573"/>
    </source>
</evidence>
<evidence type="ECO:0000256" key="8">
    <source>
        <dbReference type="SAM" id="MobiDB-lite"/>
    </source>
</evidence>
<keyword evidence="4 7" id="KW-0547">Nucleotide-binding</keyword>
<sequence>MTTEGSEKSGEEGVGTSSGSGGGGVRFELEKETELRFEVEAGEKVQLELLSGLAEVFGSELNRNKKYTFGPGSKIAVFTWQGCSVSLTGKTEVAYVSKDTPMLLYLNTHAALEQMRQQAERDNERGPRVMVVGPTDVGKSTVCRLLLSYAVRLGRRPTLVELDVGQSVSVPGTVSALCIERPADVEEGFSVQAPLVFHFGSTTPGTNIKLYNKLTSSLAEVFSQRCEVNRKASVGGCIINTCGWVKGSGYQALVHCASAFEVDVVLVLDQERLYNELKRDLPHFVKVVLLPKSGGVVERSKDCRREARDEKIREYFYGFRGVSFYPHAFDVRFSDVRIYKIGAPSIPDSCLPLGMSQDDTQLKLVPVTPGRDLTHHVLSVSCMEDEAEAGSPVCGFIVVTAVDTQAQVMTVLSPAPRPLPRHTLLIMDIRFIDLK</sequence>
<dbReference type="FunFam" id="2.60.120.1030:FF:000001">
    <property type="entry name" value="Protein CLP1 homolog 5"/>
    <property type="match status" value="1"/>
</dbReference>
<dbReference type="InterPro" id="IPR045116">
    <property type="entry name" value="Clp1/Grc3"/>
</dbReference>
<dbReference type="GO" id="GO:0031124">
    <property type="term" value="P:mRNA 3'-end processing"/>
    <property type="evidence" value="ECO:0007669"/>
    <property type="project" value="UniProtKB-UniRule"/>
</dbReference>
<evidence type="ECO:0000256" key="7">
    <source>
        <dbReference type="HAMAP-Rule" id="MF_03035"/>
    </source>
</evidence>
<comment type="subunit">
    <text evidence="7">Component of the tRNA splicing endonuclease complex. Component of pre-mRNA cleavage complex II (CF-II).</text>
</comment>
<evidence type="ECO:0000256" key="5">
    <source>
        <dbReference type="ARBA" id="ARBA00022840"/>
    </source>
</evidence>
<comment type="subcellular location">
    <subcellularLocation>
        <location evidence="1 7">Nucleus</location>
    </subcellularLocation>
</comment>
<evidence type="ECO:0000259" key="9">
    <source>
        <dbReference type="Pfam" id="PF06807"/>
    </source>
</evidence>
<proteinExistence type="inferred from homology"/>
<dbReference type="GO" id="GO:0007420">
    <property type="term" value="P:brain development"/>
    <property type="evidence" value="ECO:0007669"/>
    <property type="project" value="UniProtKB-ARBA"/>
</dbReference>
<dbReference type="Pfam" id="PF16575">
    <property type="entry name" value="CLP1_P"/>
    <property type="match status" value="1"/>
</dbReference>
<dbReference type="Pfam" id="PF16573">
    <property type="entry name" value="CLP1_N"/>
    <property type="match status" value="1"/>
</dbReference>
<dbReference type="FunFam" id="3.40.50.300:FF:000454">
    <property type="entry name" value="Protein CLP1 homolog"/>
    <property type="match status" value="1"/>
</dbReference>
<evidence type="ECO:0000313" key="13">
    <source>
        <dbReference type="Proteomes" id="UP000261540"/>
    </source>
</evidence>